<dbReference type="PROSITE" id="PS50893">
    <property type="entry name" value="ABC_TRANSPORTER_2"/>
    <property type="match status" value="1"/>
</dbReference>
<dbReference type="InterPro" id="IPR017911">
    <property type="entry name" value="MacB-like_ATP-bd"/>
</dbReference>
<keyword evidence="4 7" id="KW-0067">ATP-binding</keyword>
<dbReference type="OrthoDB" id="9791546at2"/>
<evidence type="ECO:0000256" key="3">
    <source>
        <dbReference type="ARBA" id="ARBA00022741"/>
    </source>
</evidence>
<dbReference type="InterPro" id="IPR003593">
    <property type="entry name" value="AAA+_ATPase"/>
</dbReference>
<sequence>MSILQASGLIKQYGKGSNVVRALRGVDLEIRNGEFAAVVGTSGSGKSTLLHLLGGLDRPTEGKVLIGGKDIYAMNDDALTIFRRRNIGFIFQQYNLVPVLNVYDNIVLPIELDGNRPDGEFVSNVAETLGLTALLHRLPGQLSGGQQQRVAIARALAAKPSFVLADEPTGNLDSATSQEVIGLLKVTSRQFNQTMVMITHNEEIALMADRVIRIEDGQIMEGRVYHVSQQH</sequence>
<dbReference type="STRING" id="1333845.SAMN04487895_101177"/>
<keyword evidence="3" id="KW-0547">Nucleotide-binding</keyword>
<dbReference type="EMBL" id="FODH01000001">
    <property type="protein sequence ID" value="SEN33001.1"/>
    <property type="molecule type" value="Genomic_DNA"/>
</dbReference>
<dbReference type="GO" id="GO:0098796">
    <property type="term" value="C:membrane protein complex"/>
    <property type="evidence" value="ECO:0007669"/>
    <property type="project" value="UniProtKB-ARBA"/>
</dbReference>
<dbReference type="EMBL" id="CP076607">
    <property type="protein sequence ID" value="QWU13923.1"/>
    <property type="molecule type" value="Genomic_DNA"/>
</dbReference>
<organism evidence="7 8">
    <name type="scientific">Paenibacillus sophorae</name>
    <dbReference type="NCBI Taxonomy" id="1333845"/>
    <lineage>
        <taxon>Bacteria</taxon>
        <taxon>Bacillati</taxon>
        <taxon>Bacillota</taxon>
        <taxon>Bacilli</taxon>
        <taxon>Bacillales</taxon>
        <taxon>Paenibacillaceae</taxon>
        <taxon>Paenibacillus</taxon>
    </lineage>
</organism>
<evidence type="ECO:0000259" key="5">
    <source>
        <dbReference type="PROSITE" id="PS50893"/>
    </source>
</evidence>
<proteinExistence type="inferred from homology"/>
<dbReference type="Proteomes" id="UP000198809">
    <property type="component" value="Unassembled WGS sequence"/>
</dbReference>
<accession>A0A1H8FMF8</accession>
<dbReference type="SUPFAM" id="SSF52540">
    <property type="entry name" value="P-loop containing nucleoside triphosphate hydrolases"/>
    <property type="match status" value="1"/>
</dbReference>
<dbReference type="Proteomes" id="UP000683429">
    <property type="component" value="Chromosome"/>
</dbReference>
<dbReference type="RefSeq" id="WP_036587610.1">
    <property type="nucleotide sequence ID" value="NZ_CP076607.1"/>
</dbReference>
<dbReference type="FunFam" id="3.40.50.300:FF:000032">
    <property type="entry name" value="Export ABC transporter ATP-binding protein"/>
    <property type="match status" value="1"/>
</dbReference>
<dbReference type="InterPro" id="IPR027417">
    <property type="entry name" value="P-loop_NTPase"/>
</dbReference>
<dbReference type="PANTHER" id="PTHR42798">
    <property type="entry name" value="LIPOPROTEIN-RELEASING SYSTEM ATP-BINDING PROTEIN LOLD"/>
    <property type="match status" value="1"/>
</dbReference>
<evidence type="ECO:0000313" key="6">
    <source>
        <dbReference type="EMBL" id="QWU13923.1"/>
    </source>
</evidence>
<dbReference type="InterPro" id="IPR017871">
    <property type="entry name" value="ABC_transporter-like_CS"/>
</dbReference>
<dbReference type="PROSITE" id="PS00211">
    <property type="entry name" value="ABC_TRANSPORTER_1"/>
    <property type="match status" value="1"/>
</dbReference>
<protein>
    <submittedName>
        <fullName evidence="6">ABC transporter ATP-binding protein</fullName>
    </submittedName>
    <submittedName>
        <fullName evidence="7">Putative ABC transport system ATP-binding protein</fullName>
    </submittedName>
</protein>
<dbReference type="InterPro" id="IPR003439">
    <property type="entry name" value="ABC_transporter-like_ATP-bd"/>
</dbReference>
<evidence type="ECO:0000256" key="4">
    <source>
        <dbReference type="ARBA" id="ARBA00022840"/>
    </source>
</evidence>
<keyword evidence="9" id="KW-1185">Reference proteome</keyword>
<comment type="similarity">
    <text evidence="1">Belongs to the ABC transporter superfamily.</text>
</comment>
<keyword evidence="2" id="KW-0813">Transport</keyword>
<dbReference type="PANTHER" id="PTHR42798:SF6">
    <property type="entry name" value="CELL DIVISION ATP-BINDING PROTEIN FTSE"/>
    <property type="match status" value="1"/>
</dbReference>
<dbReference type="CDD" id="cd03255">
    <property type="entry name" value="ABC_MJ0796_LolCDE_FtsE"/>
    <property type="match status" value="1"/>
</dbReference>
<evidence type="ECO:0000313" key="8">
    <source>
        <dbReference type="Proteomes" id="UP000198809"/>
    </source>
</evidence>
<dbReference type="SMART" id="SM00382">
    <property type="entry name" value="AAA"/>
    <property type="match status" value="1"/>
</dbReference>
<feature type="domain" description="ABC transporter" evidence="5">
    <location>
        <begin position="4"/>
        <end position="230"/>
    </location>
</feature>
<reference evidence="7 8" key="1">
    <citation type="submission" date="2016-10" db="EMBL/GenBank/DDBJ databases">
        <authorList>
            <person name="de Groot N.N."/>
        </authorList>
    </citation>
    <scope>NUCLEOTIDE SEQUENCE [LARGE SCALE GENOMIC DNA]</scope>
    <source>
        <strain evidence="7 8">CGMCC 1.10238</strain>
    </source>
</reference>
<dbReference type="Gene3D" id="3.40.50.300">
    <property type="entry name" value="P-loop containing nucleotide triphosphate hydrolases"/>
    <property type="match status" value="1"/>
</dbReference>
<gene>
    <name evidence="6" type="ORF">KP014_18450</name>
    <name evidence="7" type="ORF">SAMN04487895_101177</name>
</gene>
<dbReference type="GO" id="GO:0022857">
    <property type="term" value="F:transmembrane transporter activity"/>
    <property type="evidence" value="ECO:0007669"/>
    <property type="project" value="UniProtKB-ARBA"/>
</dbReference>
<evidence type="ECO:0000256" key="2">
    <source>
        <dbReference type="ARBA" id="ARBA00022448"/>
    </source>
</evidence>
<evidence type="ECO:0000313" key="9">
    <source>
        <dbReference type="Proteomes" id="UP000683429"/>
    </source>
</evidence>
<name>A0A1H8FMF8_9BACL</name>
<evidence type="ECO:0000313" key="7">
    <source>
        <dbReference type="EMBL" id="SEN33001.1"/>
    </source>
</evidence>
<reference evidence="6 9" key="2">
    <citation type="submission" date="2021-06" db="EMBL/GenBank/DDBJ databases">
        <title>Whole genome sequence of Paenibacillus sophorae DSM23020 for comparative genomics.</title>
        <authorList>
            <person name="Kim M.-J."/>
            <person name="Lee G."/>
            <person name="Shin J.-H."/>
        </authorList>
    </citation>
    <scope>NUCLEOTIDE SEQUENCE [LARGE SCALE GENOMIC DNA]</scope>
    <source>
        <strain evidence="6 9">DSM 23020</strain>
    </source>
</reference>
<dbReference type="GO" id="GO:0016887">
    <property type="term" value="F:ATP hydrolysis activity"/>
    <property type="evidence" value="ECO:0007669"/>
    <property type="project" value="InterPro"/>
</dbReference>
<dbReference type="AlphaFoldDB" id="A0A1H8FMF8"/>
<evidence type="ECO:0000256" key="1">
    <source>
        <dbReference type="ARBA" id="ARBA00005417"/>
    </source>
</evidence>
<dbReference type="GO" id="GO:0005524">
    <property type="term" value="F:ATP binding"/>
    <property type="evidence" value="ECO:0007669"/>
    <property type="project" value="UniProtKB-KW"/>
</dbReference>
<dbReference type="Pfam" id="PF00005">
    <property type="entry name" value="ABC_tran"/>
    <property type="match status" value="1"/>
</dbReference>